<dbReference type="Proteomes" id="UP000010478">
    <property type="component" value="Chromosome"/>
</dbReference>
<dbReference type="HOGENOM" id="CLU_2808296_0_0_3"/>
<keyword evidence="2" id="KW-1185">Reference proteome</keyword>
<gene>
    <name evidence="1" type="ORF">Osc7112_5877</name>
</gene>
<dbReference type="RefSeq" id="WP_015179285.1">
    <property type="nucleotide sequence ID" value="NC_019729.1"/>
</dbReference>
<evidence type="ECO:0000313" key="1">
    <source>
        <dbReference type="EMBL" id="AFZ10084.1"/>
    </source>
</evidence>
<dbReference type="STRING" id="179408.Osc7112_5877"/>
<sequence length="67" mass="7679">MNLRQKLITIIEQLPEDKLATLLNLALFLKSGKESVQPLLVSQAYQDWLSAENDIYDELFADELTAR</sequence>
<organism evidence="1 2">
    <name type="scientific">Phormidium nigroviride PCC 7112</name>
    <dbReference type="NCBI Taxonomy" id="179408"/>
    <lineage>
        <taxon>Bacteria</taxon>
        <taxon>Bacillati</taxon>
        <taxon>Cyanobacteriota</taxon>
        <taxon>Cyanophyceae</taxon>
        <taxon>Oscillatoriophycideae</taxon>
        <taxon>Oscillatoriales</taxon>
        <taxon>Oscillatoriaceae</taxon>
        <taxon>Phormidium</taxon>
    </lineage>
</organism>
<dbReference type="EMBL" id="CP003614">
    <property type="protein sequence ID" value="AFZ10084.1"/>
    <property type="molecule type" value="Genomic_DNA"/>
</dbReference>
<name>K9VRB8_9CYAN</name>
<reference evidence="1 2" key="1">
    <citation type="submission" date="2012-05" db="EMBL/GenBank/DDBJ databases">
        <title>Finished chromosome of genome of Oscillatoria sp. PCC 7112.</title>
        <authorList>
            <consortium name="US DOE Joint Genome Institute"/>
            <person name="Gugger M."/>
            <person name="Coursin T."/>
            <person name="Rippka R."/>
            <person name="Tandeau De Marsac N."/>
            <person name="Huntemann M."/>
            <person name="Wei C.-L."/>
            <person name="Han J."/>
            <person name="Detter J.C."/>
            <person name="Han C."/>
            <person name="Tapia R."/>
            <person name="Davenport K."/>
            <person name="Daligault H."/>
            <person name="Erkkila T."/>
            <person name="Gu W."/>
            <person name="Munk A.C.C."/>
            <person name="Teshima H."/>
            <person name="Xu Y."/>
            <person name="Chain P."/>
            <person name="Chen A."/>
            <person name="Krypides N."/>
            <person name="Mavromatis K."/>
            <person name="Markowitz V."/>
            <person name="Szeto E."/>
            <person name="Ivanova N."/>
            <person name="Mikhailova N."/>
            <person name="Ovchinnikova G."/>
            <person name="Pagani I."/>
            <person name="Pati A."/>
            <person name="Goodwin L."/>
            <person name="Peters L."/>
            <person name="Pitluck S."/>
            <person name="Woyke T."/>
            <person name="Kerfeld C."/>
        </authorList>
    </citation>
    <scope>NUCLEOTIDE SEQUENCE [LARGE SCALE GENOMIC DNA]</scope>
    <source>
        <strain evidence="1 2">PCC 7112</strain>
    </source>
</reference>
<evidence type="ECO:0000313" key="2">
    <source>
        <dbReference type="Proteomes" id="UP000010478"/>
    </source>
</evidence>
<accession>K9VRB8</accession>
<evidence type="ECO:0008006" key="3">
    <source>
        <dbReference type="Google" id="ProtNLM"/>
    </source>
</evidence>
<protein>
    <recommendedName>
        <fullName evidence="3">DUF2281 domain-containing protein</fullName>
    </recommendedName>
</protein>
<dbReference type="OrthoDB" id="488723at2"/>
<dbReference type="eggNOG" id="ENOG50331MV">
    <property type="taxonomic scope" value="Bacteria"/>
</dbReference>
<proteinExistence type="predicted"/>
<dbReference type="KEGG" id="oni:Osc7112_5877"/>
<dbReference type="AlphaFoldDB" id="K9VRB8"/>